<proteinExistence type="predicted"/>
<dbReference type="AlphaFoldDB" id="A0A2S3ZQV3"/>
<keyword evidence="2" id="KW-1185">Reference proteome</keyword>
<dbReference type="Proteomes" id="UP000237061">
    <property type="component" value="Unassembled WGS sequence"/>
</dbReference>
<accession>A0A2S3ZQV3</accession>
<protein>
    <submittedName>
        <fullName evidence="1">Uncharacterized protein</fullName>
    </submittedName>
</protein>
<dbReference type="EMBL" id="PPXC01000028">
    <property type="protein sequence ID" value="POH71608.1"/>
    <property type="molecule type" value="Genomic_DNA"/>
</dbReference>
<comment type="caution">
    <text evidence="1">The sequence shown here is derived from an EMBL/GenBank/DDBJ whole genome shotgun (WGS) entry which is preliminary data.</text>
</comment>
<organism evidence="1 2">
    <name type="scientific">Arthrobacter glacialis</name>
    <dbReference type="NCBI Taxonomy" id="1664"/>
    <lineage>
        <taxon>Bacteria</taxon>
        <taxon>Bacillati</taxon>
        <taxon>Actinomycetota</taxon>
        <taxon>Actinomycetes</taxon>
        <taxon>Micrococcales</taxon>
        <taxon>Micrococcaceae</taxon>
        <taxon>Arthrobacter</taxon>
    </lineage>
</organism>
<evidence type="ECO:0000313" key="1">
    <source>
        <dbReference type="EMBL" id="POH71608.1"/>
    </source>
</evidence>
<reference evidence="1 2" key="1">
    <citation type="submission" date="2018-01" db="EMBL/GenBank/DDBJ databases">
        <title>Arthrobacter sp. nov., from glaciers in China.</title>
        <authorList>
            <person name="Liu Q."/>
            <person name="Xin Y.-H."/>
        </authorList>
    </citation>
    <scope>NUCLEOTIDE SEQUENCE [LARGE SCALE GENOMIC DNA]</scope>
    <source>
        <strain evidence="1 2">HLT2-12-2</strain>
    </source>
</reference>
<sequence length="62" mass="6794">MKVGRTGKSVSNQVLNDAALIKSGVLKSVEWVFLKSPITGKSGPTPSLKKLLFDNNIPWRLK</sequence>
<name>A0A2S3ZQV3_ARTGL</name>
<gene>
    <name evidence="1" type="ORF">CVS27_20045</name>
</gene>
<evidence type="ECO:0000313" key="2">
    <source>
        <dbReference type="Proteomes" id="UP000237061"/>
    </source>
</evidence>